<dbReference type="RefSeq" id="WP_008628141.1">
    <property type="nucleotide sequence ID" value="NZ_GL883867.1"/>
</dbReference>
<dbReference type="AlphaFoldDB" id="F3QVV7"/>
<dbReference type="eggNOG" id="COG1208">
    <property type="taxonomic scope" value="Bacteria"/>
</dbReference>
<name>F3QVV7_9BACT</name>
<dbReference type="InterPro" id="IPR045690">
    <property type="entry name" value="DUF6055"/>
</dbReference>
<gene>
    <name evidence="3" type="ORF">HMPREF9442_02280</name>
</gene>
<keyword evidence="4" id="KW-1185">Reference proteome</keyword>
<feature type="chain" id="PRO_5003302319" description="DUF4859 domain-containing protein" evidence="2">
    <location>
        <begin position="20"/>
        <end position="1083"/>
    </location>
</feature>
<dbReference type="Gene3D" id="2.60.120.260">
    <property type="entry name" value="Galactose-binding domain-like"/>
    <property type="match status" value="2"/>
</dbReference>
<accession>F3QVV7</accession>
<feature type="signal peptide" evidence="2">
    <location>
        <begin position="1"/>
        <end position="19"/>
    </location>
</feature>
<dbReference type="Pfam" id="PF19527">
    <property type="entry name" value="DUF6055"/>
    <property type="match status" value="1"/>
</dbReference>
<keyword evidence="1" id="KW-0175">Coiled coil</keyword>
<dbReference type="Proteomes" id="UP000005546">
    <property type="component" value="Unassembled WGS sequence"/>
</dbReference>
<evidence type="ECO:0008006" key="5">
    <source>
        <dbReference type="Google" id="ProtNLM"/>
    </source>
</evidence>
<evidence type="ECO:0000256" key="1">
    <source>
        <dbReference type="SAM" id="Coils"/>
    </source>
</evidence>
<evidence type="ECO:0000256" key="2">
    <source>
        <dbReference type="SAM" id="SignalP"/>
    </source>
</evidence>
<protein>
    <recommendedName>
        <fullName evidence="5">DUF4859 domain-containing protein</fullName>
    </recommendedName>
</protein>
<sequence>MKRNLFMCLCLASSLHGWAQVDISAYFLENHGFDTNFNYDARQTGNVSGDVINEVYGWTNETTATYTVAGTFAYNPEVTFNNSFALPASGYEGSEGGALGLTTGWGMRLVYSQSVTLPKGTYRLSSAYYNVGTSGAGNSLLAWLPDNGTATVSDVKNFPVQSWKTDELIFTLTAQTTGKIRIGFAANEGVGSANHAKILVDYVNLLCDEMDKGGLETALSAARAAYGDGSGVYAEELKAAIDEAQTVYEDEHAAVTDILASTQRLTEATQTYQYKNASPEHPLTMTSRIVNPNFEDGTTGWENDGMLAQTNTSFPGKSGTTYLERWVNIGSKVPDVGIRQTLEGIPDGKYCLRAAVGNIQQKGTNSTVNAGEKQTGVTLYAGIYDMPVDTMKAHKDLYFTVVDGQVTIGFKAENATGNWICLDNVRLYYLGGNTPEDYAAYLSRYADDVRKELQAKHIQSAVRQAVEAAIEAAEKASAAENPDEKAMAEAKVALDEAVTAIEASAAVYDVLADALRYAGQVKNWYEEDEEKRGKMETAIQAAQEVWENTEQTEEQIRSAAQALQDVTQTVDKKVYTAQWLMGDVNDPDNAYYIGRTRQSKNWILFWEKGYGENPSVFTCGNHTIDIDEVLRNAEIAFDFYTDSLKFIRRGRSKTDTYKMVIRLRYDPSAWEASGSGVDDLIGLLTLTPWAAPSRNWQTLYHEIGHCFQYQVHCDNGNQNGWMYAPGNGNGCAFWEQCAQWQAYKIMPADQFNNEWFDGYLQNVHKHILHESPRYNNYFIQDYWCYKHGMDFMGRLWNQSRNPEDAVEAYMRLTGITDSEFNDEMYDCAARFATWDIPALEEYGAAKVDGRPLPAMLKVADNYWRISPAAAPENTGHNIIRLNLPRRVGTRVSACFEGLNRQEGYRVKNATYAEWRYGFVALLKDGSRVYGDMGKSVYRNPKDTIFFDCPVDCKRLYFVVSGGPKKYWRQVWDDNDANDEQWPYQVKFGNTNRYGSANLPDETGIGEVEMDVSVPVVSVSGRTLRVEPSPVAAEVRVAALSGVCVADFPCGVSAVETTLSPGFYIVQVLSADGRNLVTKKVVVR</sequence>
<dbReference type="OrthoDB" id="1083267at2"/>
<organism evidence="3 4">
    <name type="scientific">Paraprevotella xylaniphila YIT 11841</name>
    <dbReference type="NCBI Taxonomy" id="762982"/>
    <lineage>
        <taxon>Bacteria</taxon>
        <taxon>Pseudomonadati</taxon>
        <taxon>Bacteroidota</taxon>
        <taxon>Bacteroidia</taxon>
        <taxon>Bacteroidales</taxon>
        <taxon>Prevotellaceae</taxon>
        <taxon>Paraprevotella</taxon>
    </lineage>
</organism>
<keyword evidence="2" id="KW-0732">Signal</keyword>
<reference evidence="3 4" key="1">
    <citation type="submission" date="2011-02" db="EMBL/GenBank/DDBJ databases">
        <authorList>
            <person name="Weinstock G."/>
            <person name="Sodergren E."/>
            <person name="Clifton S."/>
            <person name="Fulton L."/>
            <person name="Fulton B."/>
            <person name="Courtney L."/>
            <person name="Fronick C."/>
            <person name="Harrison M."/>
            <person name="Strong C."/>
            <person name="Farmer C."/>
            <person name="Delahaunty K."/>
            <person name="Markovic C."/>
            <person name="Hall O."/>
            <person name="Minx P."/>
            <person name="Tomlinson C."/>
            <person name="Mitreva M."/>
            <person name="Hou S."/>
            <person name="Chen J."/>
            <person name="Wollam A."/>
            <person name="Pepin K.H."/>
            <person name="Johnson M."/>
            <person name="Bhonagiri V."/>
            <person name="Zhang X."/>
            <person name="Suruliraj S."/>
            <person name="Warren W."/>
            <person name="Chinwalla A."/>
            <person name="Mardis E.R."/>
            <person name="Wilson R.K."/>
        </authorList>
    </citation>
    <scope>NUCLEOTIDE SEQUENCE [LARGE SCALE GENOMIC DNA]</scope>
    <source>
        <strain evidence="3 4">YIT 11841</strain>
    </source>
</reference>
<dbReference type="HOGENOM" id="CLU_285736_0_0_10"/>
<evidence type="ECO:0000313" key="4">
    <source>
        <dbReference type="Proteomes" id="UP000005546"/>
    </source>
</evidence>
<proteinExistence type="predicted"/>
<evidence type="ECO:0000313" key="3">
    <source>
        <dbReference type="EMBL" id="EGG52425.1"/>
    </source>
</evidence>
<comment type="caution">
    <text evidence="3">The sequence shown here is derived from an EMBL/GenBank/DDBJ whole genome shotgun (WGS) entry which is preliminary data.</text>
</comment>
<dbReference type="EMBL" id="AFBR01000067">
    <property type="protein sequence ID" value="EGG52425.1"/>
    <property type="molecule type" value="Genomic_DNA"/>
</dbReference>
<dbReference type="STRING" id="762982.HMPREF9442_02280"/>
<feature type="coiled-coil region" evidence="1">
    <location>
        <begin position="525"/>
        <end position="569"/>
    </location>
</feature>